<feature type="transmembrane region" description="Helical" evidence="5">
    <location>
        <begin position="174"/>
        <end position="193"/>
    </location>
</feature>
<feature type="transmembrane region" description="Helical" evidence="5">
    <location>
        <begin position="20"/>
        <end position="44"/>
    </location>
</feature>
<keyword evidence="2 5" id="KW-0812">Transmembrane</keyword>
<evidence type="ECO:0000256" key="3">
    <source>
        <dbReference type="ARBA" id="ARBA00022989"/>
    </source>
</evidence>
<feature type="transmembrane region" description="Helical" evidence="5">
    <location>
        <begin position="74"/>
        <end position="95"/>
    </location>
</feature>
<sequence>MHLRRPDPDYAGSKRAQRNFWLAVRLTAGFIAVMWSVFLFDWIAGLDLARFGLRPREGVGLLGLATTPLLHAHLAHIASNTVPLFIGGVAMLFLYPNSALKALPVMYLGSAALAWVIGRSSLHIGASGLVYAILAFVFVSGILKRDLRSVGVSLMIWFLYGSMLWGALPVNASSSWELHASGMMIGVILAFVFRDDDRPPVKRYDWEWDEEFGEELEDRHERRPGDPWP</sequence>
<keyword evidence="4 5" id="KW-0472">Membrane</keyword>
<keyword evidence="8" id="KW-1185">Reference proteome</keyword>
<feature type="transmembrane region" description="Helical" evidence="5">
    <location>
        <begin position="124"/>
        <end position="143"/>
    </location>
</feature>
<name>A0A3E1KBP9_9GAMM</name>
<evidence type="ECO:0000259" key="6">
    <source>
        <dbReference type="Pfam" id="PF01694"/>
    </source>
</evidence>
<dbReference type="GO" id="GO:0016020">
    <property type="term" value="C:membrane"/>
    <property type="evidence" value="ECO:0007669"/>
    <property type="project" value="UniProtKB-SubCell"/>
</dbReference>
<proteinExistence type="predicted"/>
<accession>A0A3E1KBP9</accession>
<evidence type="ECO:0000313" key="7">
    <source>
        <dbReference type="EMBL" id="RFF31919.1"/>
    </source>
</evidence>
<comment type="subcellular location">
    <subcellularLocation>
        <location evidence="1">Membrane</location>
        <topology evidence="1">Multi-pass membrane protein</topology>
    </subcellularLocation>
</comment>
<dbReference type="EMBL" id="QUZK01000014">
    <property type="protein sequence ID" value="RFF31919.1"/>
    <property type="molecule type" value="Genomic_DNA"/>
</dbReference>
<dbReference type="Proteomes" id="UP000260351">
    <property type="component" value="Unassembled WGS sequence"/>
</dbReference>
<dbReference type="GO" id="GO:0004252">
    <property type="term" value="F:serine-type endopeptidase activity"/>
    <property type="evidence" value="ECO:0007669"/>
    <property type="project" value="InterPro"/>
</dbReference>
<feature type="domain" description="Peptidase S54 rhomboid" evidence="6">
    <location>
        <begin position="63"/>
        <end position="194"/>
    </location>
</feature>
<dbReference type="AlphaFoldDB" id="A0A3E1KBP9"/>
<evidence type="ECO:0000313" key="8">
    <source>
        <dbReference type="Proteomes" id="UP000260351"/>
    </source>
</evidence>
<organism evidence="7 8">
    <name type="scientific">Wenzhouxiangella sediminis</name>
    <dbReference type="NCBI Taxonomy" id="1792836"/>
    <lineage>
        <taxon>Bacteria</taxon>
        <taxon>Pseudomonadati</taxon>
        <taxon>Pseudomonadota</taxon>
        <taxon>Gammaproteobacteria</taxon>
        <taxon>Chromatiales</taxon>
        <taxon>Wenzhouxiangellaceae</taxon>
        <taxon>Wenzhouxiangella</taxon>
    </lineage>
</organism>
<dbReference type="InterPro" id="IPR022764">
    <property type="entry name" value="Peptidase_S54_rhomboid_dom"/>
</dbReference>
<dbReference type="OrthoDB" id="465874at2"/>
<evidence type="ECO:0000256" key="5">
    <source>
        <dbReference type="SAM" id="Phobius"/>
    </source>
</evidence>
<dbReference type="RefSeq" id="WP_116649577.1">
    <property type="nucleotide sequence ID" value="NZ_QUZK01000014.1"/>
</dbReference>
<reference evidence="7 8" key="1">
    <citation type="submission" date="2018-08" db="EMBL/GenBank/DDBJ databases">
        <title>Wenzhouxiangella salilacus sp. nov., a novel bacterium isolated from a saline lake in Xinjiang Province, China.</title>
        <authorList>
            <person name="Han S."/>
        </authorList>
    </citation>
    <scope>NUCLEOTIDE SEQUENCE [LARGE SCALE GENOMIC DNA]</scope>
    <source>
        <strain evidence="7 8">XDB06</strain>
    </source>
</reference>
<evidence type="ECO:0000256" key="1">
    <source>
        <dbReference type="ARBA" id="ARBA00004141"/>
    </source>
</evidence>
<gene>
    <name evidence="7" type="ORF">DZC52_02695</name>
</gene>
<comment type="caution">
    <text evidence="7">The sequence shown here is derived from an EMBL/GenBank/DDBJ whole genome shotgun (WGS) entry which is preliminary data.</text>
</comment>
<dbReference type="Gene3D" id="1.20.1540.10">
    <property type="entry name" value="Rhomboid-like"/>
    <property type="match status" value="1"/>
</dbReference>
<dbReference type="SUPFAM" id="SSF144091">
    <property type="entry name" value="Rhomboid-like"/>
    <property type="match status" value="1"/>
</dbReference>
<dbReference type="InterPro" id="IPR035952">
    <property type="entry name" value="Rhomboid-like_sf"/>
</dbReference>
<evidence type="ECO:0000256" key="2">
    <source>
        <dbReference type="ARBA" id="ARBA00022692"/>
    </source>
</evidence>
<keyword evidence="7" id="KW-0378">Hydrolase</keyword>
<dbReference type="GO" id="GO:0006508">
    <property type="term" value="P:proteolysis"/>
    <property type="evidence" value="ECO:0007669"/>
    <property type="project" value="UniProtKB-KW"/>
</dbReference>
<keyword evidence="3 5" id="KW-1133">Transmembrane helix</keyword>
<protein>
    <submittedName>
        <fullName evidence="7">Rhomboid family intramembrane serine protease</fullName>
    </submittedName>
</protein>
<keyword evidence="7" id="KW-0645">Protease</keyword>
<evidence type="ECO:0000256" key="4">
    <source>
        <dbReference type="ARBA" id="ARBA00023136"/>
    </source>
</evidence>
<feature type="transmembrane region" description="Helical" evidence="5">
    <location>
        <begin position="150"/>
        <end position="168"/>
    </location>
</feature>
<dbReference type="Pfam" id="PF01694">
    <property type="entry name" value="Rhomboid"/>
    <property type="match status" value="1"/>
</dbReference>